<evidence type="ECO:0000313" key="2">
    <source>
        <dbReference type="EMBL" id="KHJ86199.1"/>
    </source>
</evidence>
<dbReference type="Proteomes" id="UP000053660">
    <property type="component" value="Unassembled WGS sequence"/>
</dbReference>
<keyword evidence="3" id="KW-1185">Reference proteome</keyword>
<feature type="chain" id="PRO_5002082571" evidence="1">
    <location>
        <begin position="22"/>
        <end position="78"/>
    </location>
</feature>
<accession>A0A0B1SMP8</accession>
<evidence type="ECO:0000256" key="1">
    <source>
        <dbReference type="SAM" id="SignalP"/>
    </source>
</evidence>
<feature type="signal peptide" evidence="1">
    <location>
        <begin position="1"/>
        <end position="21"/>
    </location>
</feature>
<reference evidence="2 3" key="1">
    <citation type="submission" date="2014-03" db="EMBL/GenBank/DDBJ databases">
        <title>Draft genome of the hookworm Oesophagostomum dentatum.</title>
        <authorList>
            <person name="Mitreva M."/>
        </authorList>
    </citation>
    <scope>NUCLEOTIDE SEQUENCE [LARGE SCALE GENOMIC DNA]</scope>
    <source>
        <strain evidence="2 3">OD-Hann</strain>
    </source>
</reference>
<organism evidence="2 3">
    <name type="scientific">Oesophagostomum dentatum</name>
    <name type="common">Nodular worm</name>
    <dbReference type="NCBI Taxonomy" id="61180"/>
    <lineage>
        <taxon>Eukaryota</taxon>
        <taxon>Metazoa</taxon>
        <taxon>Ecdysozoa</taxon>
        <taxon>Nematoda</taxon>
        <taxon>Chromadorea</taxon>
        <taxon>Rhabditida</taxon>
        <taxon>Rhabditina</taxon>
        <taxon>Rhabditomorpha</taxon>
        <taxon>Strongyloidea</taxon>
        <taxon>Strongylidae</taxon>
        <taxon>Oesophagostomum</taxon>
    </lineage>
</organism>
<keyword evidence="1" id="KW-0732">Signal</keyword>
<sequence length="78" mass="8039">MLTPLVILFALLIYGLRTANGSKGGREECDSSCTLSCGALSNCILVPTDGCPKATCQSSIQFLFGVEPPPDSGSTTPS</sequence>
<name>A0A0B1SMP8_OESDE</name>
<dbReference type="AlphaFoldDB" id="A0A0B1SMP8"/>
<dbReference type="EMBL" id="KN561227">
    <property type="protein sequence ID" value="KHJ86199.1"/>
    <property type="molecule type" value="Genomic_DNA"/>
</dbReference>
<evidence type="ECO:0000313" key="3">
    <source>
        <dbReference type="Proteomes" id="UP000053660"/>
    </source>
</evidence>
<proteinExistence type="predicted"/>
<gene>
    <name evidence="2" type="ORF">OESDEN_14059</name>
</gene>
<protein>
    <submittedName>
        <fullName evidence="2">Uncharacterized protein</fullName>
    </submittedName>
</protein>